<evidence type="ECO:0000313" key="3">
    <source>
        <dbReference type="Proteomes" id="UP001370758"/>
    </source>
</evidence>
<organism evidence="2 3">
    <name type="scientific">Arthrobotrys musiformis</name>
    <dbReference type="NCBI Taxonomy" id="47236"/>
    <lineage>
        <taxon>Eukaryota</taxon>
        <taxon>Fungi</taxon>
        <taxon>Dikarya</taxon>
        <taxon>Ascomycota</taxon>
        <taxon>Pezizomycotina</taxon>
        <taxon>Orbiliomycetes</taxon>
        <taxon>Orbiliales</taxon>
        <taxon>Orbiliaceae</taxon>
        <taxon>Arthrobotrys</taxon>
    </lineage>
</organism>
<comment type="caution">
    <text evidence="2">The sequence shown here is derived from an EMBL/GenBank/DDBJ whole genome shotgun (WGS) entry which is preliminary data.</text>
</comment>
<evidence type="ECO:0000256" key="1">
    <source>
        <dbReference type="SAM" id="MobiDB-lite"/>
    </source>
</evidence>
<reference evidence="2 3" key="1">
    <citation type="submission" date="2023-08" db="EMBL/GenBank/DDBJ databases">
        <authorList>
            <person name="Palmer J.M."/>
        </authorList>
    </citation>
    <scope>NUCLEOTIDE SEQUENCE [LARGE SCALE GENOMIC DNA]</scope>
    <source>
        <strain evidence="2 3">TWF481</strain>
    </source>
</reference>
<name>A0AAV9VVQ0_9PEZI</name>
<accession>A0AAV9VVQ0</accession>
<evidence type="ECO:0000313" key="2">
    <source>
        <dbReference type="EMBL" id="KAK6497532.1"/>
    </source>
</evidence>
<dbReference type="EMBL" id="JAVHJL010000009">
    <property type="protein sequence ID" value="KAK6497532.1"/>
    <property type="molecule type" value="Genomic_DNA"/>
</dbReference>
<gene>
    <name evidence="2" type="ORF">TWF481_011938</name>
</gene>
<dbReference type="AlphaFoldDB" id="A0AAV9VVQ0"/>
<keyword evidence="3" id="KW-1185">Reference proteome</keyword>
<feature type="region of interest" description="Disordered" evidence="1">
    <location>
        <begin position="1"/>
        <end position="26"/>
    </location>
</feature>
<protein>
    <submittedName>
        <fullName evidence="2">Uncharacterized protein</fullName>
    </submittedName>
</protein>
<dbReference type="Proteomes" id="UP001370758">
    <property type="component" value="Unassembled WGS sequence"/>
</dbReference>
<feature type="region of interest" description="Disordered" evidence="1">
    <location>
        <begin position="193"/>
        <end position="214"/>
    </location>
</feature>
<feature type="region of interest" description="Disordered" evidence="1">
    <location>
        <begin position="61"/>
        <end position="85"/>
    </location>
</feature>
<sequence>MPSYILHRRDQMYTYTPPTTPRPRNNQVKWENYDTICTNPYAIEILSATKSLPRKQVLENLTTSQRKGVKKSSRKGGNEKMLQPTERITISKRKKKGGAGRNYSDEMDVCEARMINLETERNVERDDVVWEENWPTEDEVLHGEYFRCLFPGFREAMEVRMLEEGRRGLWACDRELREMNILYDSEDKDVMDRRTPAAEPSPMPVASPPEDEADWEIVDVRADLPRHQTLQLGADWVLVN</sequence>
<proteinExistence type="predicted"/>